<evidence type="ECO:0000259" key="7">
    <source>
        <dbReference type="PROSITE" id="PS50901"/>
    </source>
</evidence>
<keyword evidence="4" id="KW-0238">DNA-binding</keyword>
<gene>
    <name evidence="8" type="primary">ftsK</name>
    <name evidence="8" type="ORF">MCOLE_v1c01140</name>
</gene>
<dbReference type="Pfam" id="PF17854">
    <property type="entry name" value="FtsK_alpha"/>
    <property type="match status" value="1"/>
</dbReference>
<dbReference type="InterPro" id="IPR027417">
    <property type="entry name" value="P-loop_NTPase"/>
</dbReference>
<comment type="similarity">
    <text evidence="1">Belongs to the FtsK/SpoIIIE/SftA family.</text>
</comment>
<feature type="transmembrane region" description="Helical" evidence="6">
    <location>
        <begin position="65"/>
        <end position="89"/>
    </location>
</feature>
<name>A0A2K8P1L9_9MOLU</name>
<keyword evidence="2 5" id="KW-0547">Nucleotide-binding</keyword>
<evidence type="ECO:0000256" key="2">
    <source>
        <dbReference type="ARBA" id="ARBA00022741"/>
    </source>
</evidence>
<dbReference type="RefSeq" id="WP_100670562.1">
    <property type="nucleotide sequence ID" value="NZ_CP024968.1"/>
</dbReference>
<dbReference type="EMBL" id="CP024968">
    <property type="protein sequence ID" value="ATZ20629.1"/>
    <property type="molecule type" value="Genomic_DNA"/>
</dbReference>
<evidence type="ECO:0000313" key="8">
    <source>
        <dbReference type="EMBL" id="ATZ20629.1"/>
    </source>
</evidence>
<dbReference type="KEGG" id="mcol:MCOLE_v1c01140"/>
<dbReference type="PANTHER" id="PTHR22683">
    <property type="entry name" value="SPORULATION PROTEIN RELATED"/>
    <property type="match status" value="1"/>
</dbReference>
<dbReference type="InterPro" id="IPR036390">
    <property type="entry name" value="WH_DNA-bd_sf"/>
</dbReference>
<feature type="domain" description="FtsK" evidence="7">
    <location>
        <begin position="640"/>
        <end position="829"/>
    </location>
</feature>
<dbReference type="Gene3D" id="3.40.50.300">
    <property type="entry name" value="P-loop containing nucleotide triphosphate hydrolases"/>
    <property type="match status" value="1"/>
</dbReference>
<dbReference type="GO" id="GO:0003677">
    <property type="term" value="F:DNA binding"/>
    <property type="evidence" value="ECO:0007669"/>
    <property type="project" value="UniProtKB-KW"/>
</dbReference>
<evidence type="ECO:0000256" key="6">
    <source>
        <dbReference type="SAM" id="Phobius"/>
    </source>
</evidence>
<keyword evidence="6" id="KW-1133">Transmembrane helix</keyword>
<dbReference type="OrthoDB" id="9807790at2"/>
<dbReference type="InterPro" id="IPR036388">
    <property type="entry name" value="WH-like_DNA-bd_sf"/>
</dbReference>
<keyword evidence="6" id="KW-0472">Membrane</keyword>
<dbReference type="GO" id="GO:0005524">
    <property type="term" value="F:ATP binding"/>
    <property type="evidence" value="ECO:0007669"/>
    <property type="project" value="UniProtKB-UniRule"/>
</dbReference>
<evidence type="ECO:0000256" key="1">
    <source>
        <dbReference type="ARBA" id="ARBA00006474"/>
    </source>
</evidence>
<dbReference type="Gene3D" id="1.10.10.10">
    <property type="entry name" value="Winged helix-like DNA-binding domain superfamily/Winged helix DNA-binding domain"/>
    <property type="match status" value="1"/>
</dbReference>
<keyword evidence="3 5" id="KW-0067">ATP-binding</keyword>
<dbReference type="InterPro" id="IPR002543">
    <property type="entry name" value="FtsK_dom"/>
</dbReference>
<dbReference type="SMART" id="SM00843">
    <property type="entry name" value="Ftsk_gamma"/>
    <property type="match status" value="1"/>
</dbReference>
<proteinExistence type="inferred from homology"/>
<dbReference type="Pfam" id="PF01580">
    <property type="entry name" value="FtsK_SpoIIIE"/>
    <property type="match status" value="1"/>
</dbReference>
<dbReference type="InterPro" id="IPR050206">
    <property type="entry name" value="FtsK/SpoIIIE/SftA"/>
</dbReference>
<dbReference type="CDD" id="cd01127">
    <property type="entry name" value="TrwB_TraG_TraD_VirD4"/>
    <property type="match status" value="1"/>
</dbReference>
<feature type="transmembrane region" description="Helical" evidence="6">
    <location>
        <begin position="35"/>
        <end position="53"/>
    </location>
</feature>
<dbReference type="SUPFAM" id="SSF46785">
    <property type="entry name" value="Winged helix' DNA-binding domain"/>
    <property type="match status" value="1"/>
</dbReference>
<dbReference type="InterPro" id="IPR018541">
    <property type="entry name" value="Ftsk_gamma"/>
</dbReference>
<feature type="transmembrane region" description="Helical" evidence="6">
    <location>
        <begin position="205"/>
        <end position="228"/>
    </location>
</feature>
<feature type="transmembrane region" description="Helical" evidence="6">
    <location>
        <begin position="101"/>
        <end position="126"/>
    </location>
</feature>
<dbReference type="SMART" id="SM00382">
    <property type="entry name" value="AAA"/>
    <property type="match status" value="1"/>
</dbReference>
<dbReference type="Pfam" id="PF09397">
    <property type="entry name" value="FtsK_gamma"/>
    <property type="match status" value="1"/>
</dbReference>
<dbReference type="Proteomes" id="UP000232221">
    <property type="component" value="Chromosome"/>
</dbReference>
<organism evidence="8 9">
    <name type="scientific">Mesoplasma coleopterae</name>
    <dbReference type="NCBI Taxonomy" id="324078"/>
    <lineage>
        <taxon>Bacteria</taxon>
        <taxon>Bacillati</taxon>
        <taxon>Mycoplasmatota</taxon>
        <taxon>Mollicutes</taxon>
        <taxon>Entomoplasmatales</taxon>
        <taxon>Entomoplasmataceae</taxon>
        <taxon>Mesoplasma</taxon>
    </lineage>
</organism>
<dbReference type="InterPro" id="IPR041027">
    <property type="entry name" value="FtsK_alpha"/>
</dbReference>
<sequence length="960" mass="108982">MEKNTEEKFLANYEWNEEKTAAFVTTKQKRRNDSISWMVTGLVILFITVFSLGRITVIGQFLDDVFFNFLFGWFKYFIYIILFIVDLCIFSGIRFKFKKRFLFMVITTFILLCWLISLILFTQIIASKNESLNKLWQGDFFSQMFSVYADEWLKHSIFSGQYYKEVIDYFLKTGVDGYFNLYSGGGITGTLMVGITSYLSIVGSYILLVFLMFINGMWIFTGDPIFLFKPKTKRKGKALRILTLKSKRNPNRKKIKEDKIDVSIENKVEKNGWESINVFGNLAFDEEEEIRTSDLTIQMPSYVKKEEKDLLDKIYQEEQIECSLPEEVIKTTFSQERISIDKEIENTTEETIIDPRRPRFVSRRVQENNKLETVIKNPGLRPITQNTDQVNKNENAILTKEILSEAAIKDVTVDGDDTFFDAIYEEKESKQKCETLEAFDELSKYEEKYDFSVEDKIIANQVVTQQKVEVPATTVLEKQVISTPVIEESKKEEPNIIINKNYKLPPVDVLAVMEKDYNKERANKENAALKALAINETFSQFGVKAKVINSIIGPSVMKFEIQAEPGVKVSSITNLENDLKLALATQNMRLEAPIPGKNLIGIELANASSEIVSMREIIESIPKEQENEKLLFVLGKNVLGEPLTAQLNKMPHLLVAGSTGSGKSVMINALICSILLRAKPNEVKFLMIDPKKVELSVYSRVPHMLAPVISDMKQAANALKMVVAEMERRYELFMNLGVRNIDGYNRKVTDSKKMPFQVIIIDELADLMMTGDRKQVEESIMRITQMARAAGIHLIVATQRPSTDVITGTIKTNIPTRIAFAVTTGIDSRTILDSTGAENLLGRGDMLFMPPGGGDLMRAQGAYLSDEEIEEIVDFTIAQQQAIYSDEFDQDNLKSIGSTDELYSHVKQFVIEKQDASSSSIKGKFRIADARATNILNQLEEEGIVGPKNGSRPREVLVKK</sequence>
<evidence type="ECO:0000256" key="3">
    <source>
        <dbReference type="ARBA" id="ARBA00022840"/>
    </source>
</evidence>
<reference evidence="8 9" key="1">
    <citation type="submission" date="2017-11" db="EMBL/GenBank/DDBJ databases">
        <title>Genome sequence of Mesoplasma coleopterae BARC 779 (ATCC 49583).</title>
        <authorList>
            <person name="Lo W.-S."/>
            <person name="Kuo C.-H."/>
        </authorList>
    </citation>
    <scope>NUCLEOTIDE SEQUENCE [LARGE SCALE GENOMIC DNA]</scope>
    <source>
        <strain evidence="8 9">BARC 779</strain>
    </source>
</reference>
<dbReference type="Gene3D" id="3.30.980.40">
    <property type="match status" value="1"/>
</dbReference>
<evidence type="ECO:0000256" key="4">
    <source>
        <dbReference type="ARBA" id="ARBA00023125"/>
    </source>
</evidence>
<evidence type="ECO:0000256" key="5">
    <source>
        <dbReference type="PROSITE-ProRule" id="PRU00289"/>
    </source>
</evidence>
<evidence type="ECO:0000313" key="9">
    <source>
        <dbReference type="Proteomes" id="UP000232221"/>
    </source>
</evidence>
<dbReference type="InterPro" id="IPR003593">
    <property type="entry name" value="AAA+_ATPase"/>
</dbReference>
<dbReference type="PROSITE" id="PS50901">
    <property type="entry name" value="FTSK"/>
    <property type="match status" value="1"/>
</dbReference>
<keyword evidence="6" id="KW-0812">Transmembrane</keyword>
<accession>A0A2K8P1L9</accession>
<keyword evidence="9" id="KW-1185">Reference proteome</keyword>
<dbReference type="PANTHER" id="PTHR22683:SF41">
    <property type="entry name" value="DNA TRANSLOCASE FTSK"/>
    <property type="match status" value="1"/>
</dbReference>
<dbReference type="SUPFAM" id="SSF52540">
    <property type="entry name" value="P-loop containing nucleoside triphosphate hydrolases"/>
    <property type="match status" value="1"/>
</dbReference>
<protein>
    <submittedName>
        <fullName evidence="8">DNA translocase</fullName>
    </submittedName>
</protein>
<feature type="binding site" evidence="5">
    <location>
        <begin position="657"/>
        <end position="664"/>
    </location>
    <ligand>
        <name>ATP</name>
        <dbReference type="ChEBI" id="CHEBI:30616"/>
    </ligand>
</feature>
<dbReference type="AlphaFoldDB" id="A0A2K8P1L9"/>